<dbReference type="GO" id="GO:0047570">
    <property type="term" value="F:3-oxoadipate enol-lactonase activity"/>
    <property type="evidence" value="ECO:0007669"/>
    <property type="project" value="UniProtKB-EC"/>
</dbReference>
<dbReference type="PANTHER" id="PTHR43798:SF29">
    <property type="entry name" value="AB HYDROLASE-1 DOMAIN-CONTAINING PROTEIN"/>
    <property type="match status" value="1"/>
</dbReference>
<name>A0A1R4EHL5_9GAMM</name>
<evidence type="ECO:0000313" key="3">
    <source>
        <dbReference type="Proteomes" id="UP000188169"/>
    </source>
</evidence>
<gene>
    <name evidence="2" type="primary">catD</name>
    <name evidence="2" type="ORF">A1019T_02005</name>
</gene>
<dbReference type="InterPro" id="IPR000639">
    <property type="entry name" value="Epox_hydrolase-like"/>
</dbReference>
<reference evidence="3" key="1">
    <citation type="submission" date="2017-02" db="EMBL/GenBank/DDBJ databases">
        <authorList>
            <person name="Mornico D."/>
        </authorList>
    </citation>
    <scope>NUCLEOTIDE SEQUENCE [LARGE SCALE GENOMIC DNA]</scope>
</reference>
<organism evidence="2 3">
    <name type="scientific">Psychrobacter pasteurii</name>
    <dbReference type="NCBI Taxonomy" id="1945520"/>
    <lineage>
        <taxon>Bacteria</taxon>
        <taxon>Pseudomonadati</taxon>
        <taxon>Pseudomonadota</taxon>
        <taxon>Gammaproteobacteria</taxon>
        <taxon>Moraxellales</taxon>
        <taxon>Moraxellaceae</taxon>
        <taxon>Psychrobacter</taxon>
    </lineage>
</organism>
<dbReference type="InterPro" id="IPR050266">
    <property type="entry name" value="AB_hydrolase_sf"/>
</dbReference>
<dbReference type="AlphaFoldDB" id="A0A1R4EHL5"/>
<dbReference type="InterPro" id="IPR000073">
    <property type="entry name" value="AB_hydrolase_1"/>
</dbReference>
<evidence type="ECO:0000313" key="2">
    <source>
        <dbReference type="EMBL" id="SJM38017.1"/>
    </source>
</evidence>
<evidence type="ECO:0000259" key="1">
    <source>
        <dbReference type="Pfam" id="PF00561"/>
    </source>
</evidence>
<keyword evidence="3" id="KW-1185">Reference proteome</keyword>
<dbReference type="RefSeq" id="WP_077449380.1">
    <property type="nucleotide sequence ID" value="NZ_FUGD01000116.1"/>
</dbReference>
<protein>
    <submittedName>
        <fullName evidence="2">3-oxoadipate enol-lactonase 2</fullName>
        <ecNumber evidence="2">3.1.1.24</ecNumber>
    </submittedName>
</protein>
<dbReference type="PRINTS" id="PR00412">
    <property type="entry name" value="EPOXHYDRLASE"/>
</dbReference>
<dbReference type="Proteomes" id="UP000188169">
    <property type="component" value="Unassembled WGS sequence"/>
</dbReference>
<dbReference type="EMBL" id="FUGD01000116">
    <property type="protein sequence ID" value="SJM38017.1"/>
    <property type="molecule type" value="Genomic_DNA"/>
</dbReference>
<dbReference type="PRINTS" id="PR00111">
    <property type="entry name" value="ABHYDROLASE"/>
</dbReference>
<dbReference type="SUPFAM" id="SSF53474">
    <property type="entry name" value="alpha/beta-Hydrolases"/>
    <property type="match status" value="1"/>
</dbReference>
<dbReference type="Pfam" id="PF00561">
    <property type="entry name" value="Abhydrolase_1"/>
    <property type="match status" value="1"/>
</dbReference>
<dbReference type="Gene3D" id="3.40.50.1820">
    <property type="entry name" value="alpha/beta hydrolase"/>
    <property type="match status" value="1"/>
</dbReference>
<dbReference type="OrthoDB" id="9793083at2"/>
<keyword evidence="2" id="KW-0378">Hydrolase</keyword>
<dbReference type="PANTHER" id="PTHR43798">
    <property type="entry name" value="MONOACYLGLYCEROL LIPASE"/>
    <property type="match status" value="1"/>
</dbReference>
<sequence>MPTLSINGAQIYYEDSAPNQDNLPQDQQKPVLLFAHGLLWGTHLYDKQVEHFKPNYRCIAFDFRGQGKSEVTKSGYDMDSLAEDAIALLEALEISKCHLVGLSMGGYVAQRVALKRPDLLHSLILLDTGAEAENPEKKADYKKMLRAIHWLGIKRISKKVMPIMFGETFLNDKSRKQEYKTWLEHLRQNNKKGAMRATAGVIERDGVLSRLPEINLPILIVVGDEDKPTPYEEAQKMHFAIKGSKLAVIKQAGHSTPVEQPEQLNQVMSTFLKLVNTQSN</sequence>
<proteinExistence type="predicted"/>
<dbReference type="EC" id="3.1.1.24" evidence="2"/>
<accession>A0A1R4EHL5</accession>
<dbReference type="STRING" id="1945520.A1019T_02005"/>
<feature type="domain" description="AB hydrolase-1" evidence="1">
    <location>
        <begin position="30"/>
        <end position="259"/>
    </location>
</feature>
<dbReference type="InterPro" id="IPR029058">
    <property type="entry name" value="AB_hydrolase_fold"/>
</dbReference>